<dbReference type="PROSITE" id="PS50041">
    <property type="entry name" value="C_TYPE_LECTIN_2"/>
    <property type="match status" value="1"/>
</dbReference>
<name>A0AAV6FPC5_9TELE</name>
<dbReference type="InterPro" id="IPR016186">
    <property type="entry name" value="C-type_lectin-like/link_sf"/>
</dbReference>
<keyword evidence="5" id="KW-1185">Reference proteome</keyword>
<dbReference type="SUPFAM" id="SSF56436">
    <property type="entry name" value="C-type lectin-like"/>
    <property type="match status" value="1"/>
</dbReference>
<feature type="domain" description="C-type lectin" evidence="3">
    <location>
        <begin position="34"/>
        <end position="149"/>
    </location>
</feature>
<keyword evidence="2" id="KW-0732">Signal</keyword>
<dbReference type="Pfam" id="PF00059">
    <property type="entry name" value="Lectin_C"/>
    <property type="match status" value="1"/>
</dbReference>
<dbReference type="PROSITE" id="PS00615">
    <property type="entry name" value="C_TYPE_LECTIN_1"/>
    <property type="match status" value="1"/>
</dbReference>
<dbReference type="InterPro" id="IPR016187">
    <property type="entry name" value="CTDL_fold"/>
</dbReference>
<feature type="chain" id="PRO_5043529188" description="C-type lectin domain-containing protein" evidence="2">
    <location>
        <begin position="20"/>
        <end position="152"/>
    </location>
</feature>
<dbReference type="PANTHER" id="PTHR22803">
    <property type="entry name" value="MANNOSE, PHOSPHOLIPASE, LECTIN RECEPTOR RELATED"/>
    <property type="match status" value="1"/>
</dbReference>
<gene>
    <name evidence="4" type="ORF">AALO_G00253380</name>
</gene>
<organism evidence="4 5">
    <name type="scientific">Alosa alosa</name>
    <name type="common">allis shad</name>
    <dbReference type="NCBI Taxonomy" id="278164"/>
    <lineage>
        <taxon>Eukaryota</taxon>
        <taxon>Metazoa</taxon>
        <taxon>Chordata</taxon>
        <taxon>Craniata</taxon>
        <taxon>Vertebrata</taxon>
        <taxon>Euteleostomi</taxon>
        <taxon>Actinopterygii</taxon>
        <taxon>Neopterygii</taxon>
        <taxon>Teleostei</taxon>
        <taxon>Clupei</taxon>
        <taxon>Clupeiformes</taxon>
        <taxon>Clupeoidei</taxon>
        <taxon>Clupeidae</taxon>
        <taxon>Alosa</taxon>
    </lineage>
</organism>
<evidence type="ECO:0000313" key="5">
    <source>
        <dbReference type="Proteomes" id="UP000823561"/>
    </source>
</evidence>
<dbReference type="InterPro" id="IPR050111">
    <property type="entry name" value="C-type_lectin/snaclec_domain"/>
</dbReference>
<dbReference type="Proteomes" id="UP000823561">
    <property type="component" value="Chromosome 20"/>
</dbReference>
<keyword evidence="1" id="KW-1015">Disulfide bond</keyword>
<dbReference type="InterPro" id="IPR001304">
    <property type="entry name" value="C-type_lectin-like"/>
</dbReference>
<comment type="caution">
    <text evidence="4">The sequence shown here is derived from an EMBL/GenBank/DDBJ whole genome shotgun (WGS) entry which is preliminary data.</text>
</comment>
<reference evidence="4" key="1">
    <citation type="submission" date="2020-10" db="EMBL/GenBank/DDBJ databases">
        <title>Chromosome-scale genome assembly of the Allis shad, Alosa alosa.</title>
        <authorList>
            <person name="Margot Z."/>
            <person name="Christophe K."/>
            <person name="Cabau C."/>
            <person name="Louis A."/>
            <person name="Berthelot C."/>
            <person name="Parey E."/>
            <person name="Roest Crollius H."/>
            <person name="Montfort J."/>
            <person name="Robinson-Rechavi M."/>
            <person name="Bucao C."/>
            <person name="Bouchez O."/>
            <person name="Gislard M."/>
            <person name="Lluch J."/>
            <person name="Milhes M."/>
            <person name="Lampietro C."/>
            <person name="Lopez Roques C."/>
            <person name="Donnadieu C."/>
            <person name="Braasch I."/>
            <person name="Desvignes T."/>
            <person name="Postlethwait J."/>
            <person name="Bobe J."/>
            <person name="Guiguen Y."/>
        </authorList>
    </citation>
    <scope>NUCLEOTIDE SEQUENCE</scope>
    <source>
        <strain evidence="4">M-15738</strain>
        <tissue evidence="4">Blood</tissue>
    </source>
</reference>
<sequence length="152" mass="17033">MMIRLILVIMVLHVGTIAGLTPCPNQAYPHWFKLGDVCARYFAYEFNFADAETRCGGEAAGGHLISIHDEQTSEDVQILTGSSYTRVWIGGFKIPHSGKFVWTDGSNWDYTNWVQGEPNGNGDCVQINYDTPGKWDDVQCWSSRGYVCAFKI</sequence>
<dbReference type="AlphaFoldDB" id="A0AAV6FPC5"/>
<evidence type="ECO:0000256" key="1">
    <source>
        <dbReference type="ARBA" id="ARBA00023157"/>
    </source>
</evidence>
<dbReference type="EMBL" id="JADWDJ010000020">
    <property type="protein sequence ID" value="KAG5264400.1"/>
    <property type="molecule type" value="Genomic_DNA"/>
</dbReference>
<dbReference type="CDD" id="cd00037">
    <property type="entry name" value="CLECT"/>
    <property type="match status" value="1"/>
</dbReference>
<feature type="signal peptide" evidence="2">
    <location>
        <begin position="1"/>
        <end position="19"/>
    </location>
</feature>
<evidence type="ECO:0000256" key="2">
    <source>
        <dbReference type="SAM" id="SignalP"/>
    </source>
</evidence>
<dbReference type="InterPro" id="IPR018378">
    <property type="entry name" value="C-type_lectin_CS"/>
</dbReference>
<evidence type="ECO:0000259" key="3">
    <source>
        <dbReference type="PROSITE" id="PS50041"/>
    </source>
</evidence>
<accession>A0AAV6FPC5</accession>
<dbReference type="SMART" id="SM00034">
    <property type="entry name" value="CLECT"/>
    <property type="match status" value="1"/>
</dbReference>
<protein>
    <recommendedName>
        <fullName evidence="3">C-type lectin domain-containing protein</fullName>
    </recommendedName>
</protein>
<evidence type="ECO:0000313" key="4">
    <source>
        <dbReference type="EMBL" id="KAG5264400.1"/>
    </source>
</evidence>
<proteinExistence type="predicted"/>
<dbReference type="Gene3D" id="3.10.100.10">
    <property type="entry name" value="Mannose-Binding Protein A, subunit A"/>
    <property type="match status" value="1"/>
</dbReference>